<dbReference type="PANTHER" id="PTHR37204:SF1">
    <property type="entry name" value="TRANSMEMBRANE PROTEIN"/>
    <property type="match status" value="1"/>
</dbReference>
<proteinExistence type="predicted"/>
<reference evidence="1" key="1">
    <citation type="submission" date="2021-01" db="EMBL/GenBank/DDBJ databases">
        <authorList>
            <person name="Eckstrom K.M.E."/>
        </authorList>
    </citation>
    <scope>NUCLEOTIDE SEQUENCE</scope>
    <source>
        <strain evidence="1">UVCC 0001</strain>
    </source>
</reference>
<comment type="caution">
    <text evidence="1">The sequence shown here is derived from an EMBL/GenBank/DDBJ whole genome shotgun (WGS) entry which is preliminary data.</text>
</comment>
<gene>
    <name evidence="1" type="ORF">QBZ16_002525</name>
</gene>
<accession>A0AAD9MIG3</accession>
<sequence length="259" mass="28219">MAEGKSHVHIVGSSVNIPDMTATLKAKVTVSDEQQADPKRLASVYDGMAKKFIDGGLDLEAIAAMRQYFDLSHAGTPMHLNEPSHYHVTVFMTSQPHTIRPYPFDPEWVEPAAQAPAEWATPSAITLTREQEAMRTAATARSPPDFAVHRLLMADSGTLLLTSVERGSQLVSLRKALRAAFPGAPPRQSTIVHSSIGRILGTAQLDAATLQAVQEVCDRWTGRLQGHRWSASGLSHVQEETFTTVEGPAMFLPFRDATP</sequence>
<dbReference type="AlphaFoldDB" id="A0AAD9MIG3"/>
<name>A0AAD9MIG3_PROWI</name>
<dbReference type="Proteomes" id="UP001255856">
    <property type="component" value="Unassembled WGS sequence"/>
</dbReference>
<evidence type="ECO:0000313" key="1">
    <source>
        <dbReference type="EMBL" id="KAK2080129.1"/>
    </source>
</evidence>
<organism evidence="1 2">
    <name type="scientific">Prototheca wickerhamii</name>
    <dbReference type="NCBI Taxonomy" id="3111"/>
    <lineage>
        <taxon>Eukaryota</taxon>
        <taxon>Viridiplantae</taxon>
        <taxon>Chlorophyta</taxon>
        <taxon>core chlorophytes</taxon>
        <taxon>Trebouxiophyceae</taxon>
        <taxon>Chlorellales</taxon>
        <taxon>Chlorellaceae</taxon>
        <taxon>Prototheca</taxon>
    </lineage>
</organism>
<keyword evidence="2" id="KW-1185">Reference proteome</keyword>
<evidence type="ECO:0000313" key="2">
    <source>
        <dbReference type="Proteomes" id="UP001255856"/>
    </source>
</evidence>
<dbReference type="EMBL" id="JASFZW010000002">
    <property type="protein sequence ID" value="KAK2080129.1"/>
    <property type="molecule type" value="Genomic_DNA"/>
</dbReference>
<protein>
    <submittedName>
        <fullName evidence="1">Uncharacterized protein</fullName>
    </submittedName>
</protein>
<dbReference type="PANTHER" id="PTHR37204">
    <property type="entry name" value="TRANSMEMBRANE PROTEIN"/>
    <property type="match status" value="1"/>
</dbReference>